<dbReference type="NCBIfam" id="TIGR01395">
    <property type="entry name" value="FlgC"/>
    <property type="match status" value="1"/>
</dbReference>
<keyword evidence="4 6" id="KW-0975">Bacterial flagellum</keyword>
<dbReference type="Pfam" id="PF00460">
    <property type="entry name" value="Flg_bb_rod"/>
    <property type="match status" value="1"/>
</dbReference>
<dbReference type="Pfam" id="PF06429">
    <property type="entry name" value="Flg_bbr_C"/>
    <property type="match status" value="1"/>
</dbReference>
<evidence type="ECO:0000256" key="3">
    <source>
        <dbReference type="ARBA" id="ARBA00017941"/>
    </source>
</evidence>
<sequence>MSMYDSFNINASGLALERLKLDTISTNIANANTTRTENGEPYRQKRVLFEESLKNQENNLTTPASEQAIESFGVRVTGIEENQAEFASVYNPNHPDADAAGYVRMPNVTISDEMINLMNTVRTYEANVSALESSKNMMKKALEISKD</sequence>
<dbReference type="EMBL" id="CP019609">
    <property type="protein sequence ID" value="AQP54561.1"/>
    <property type="molecule type" value="Genomic_DNA"/>
</dbReference>
<evidence type="ECO:0000256" key="2">
    <source>
        <dbReference type="ARBA" id="ARBA00009677"/>
    </source>
</evidence>
<evidence type="ECO:0000313" key="9">
    <source>
        <dbReference type="EMBL" id="AQP54561.1"/>
    </source>
</evidence>
<evidence type="ECO:0000256" key="1">
    <source>
        <dbReference type="ARBA" id="ARBA00004117"/>
    </source>
</evidence>
<comment type="similarity">
    <text evidence="2">Belongs to the flagella basal body rod proteins family.</text>
</comment>
<dbReference type="RefSeq" id="WP_077276647.1">
    <property type="nucleotide sequence ID" value="NZ_CP019609.1"/>
</dbReference>
<comment type="subunit">
    <text evidence="5 6">The basal body constitutes a major portion of the flagellar organelle and consists of four rings (L,P,S, and M) mounted on a central rod. The rod consists of about 26 subunits of FlgG in the distal portion, and FlgB, FlgC and FlgF are thought to build up the proximal portion of the rod with about 6 subunits each.</text>
</comment>
<dbReference type="AlphaFoldDB" id="A0A1Q2D8B8"/>
<keyword evidence="9" id="KW-0969">Cilium</keyword>
<dbReference type="GO" id="GO:0071978">
    <property type="term" value="P:bacterial-type flagellum-dependent swarming motility"/>
    <property type="evidence" value="ECO:0007669"/>
    <property type="project" value="TreeGrafter"/>
</dbReference>
<evidence type="ECO:0000256" key="4">
    <source>
        <dbReference type="ARBA" id="ARBA00023143"/>
    </source>
</evidence>
<keyword evidence="9" id="KW-0966">Cell projection</keyword>
<reference evidence="9 10" key="1">
    <citation type="journal article" date="2010" name="Int. J. Syst. Evol. Microbiol.">
        <title>Vagococcus penaei sp. nov., isolated from spoilage microbiota of cooked shrimp (Penaeus vannamei).</title>
        <authorList>
            <person name="Jaffres E."/>
            <person name="Prevost H."/>
            <person name="Rossero A."/>
            <person name="Joffraud J.J."/>
            <person name="Dousset X."/>
        </authorList>
    </citation>
    <scope>NUCLEOTIDE SEQUENCE [LARGE SCALE GENOMIC DNA]</scope>
    <source>
        <strain evidence="9 10">CD276</strain>
    </source>
</reference>
<dbReference type="InterPro" id="IPR006299">
    <property type="entry name" value="FlgC"/>
</dbReference>
<proteinExistence type="inferred from homology"/>
<evidence type="ECO:0000259" key="7">
    <source>
        <dbReference type="Pfam" id="PF00460"/>
    </source>
</evidence>
<evidence type="ECO:0000313" key="10">
    <source>
        <dbReference type="Proteomes" id="UP000188246"/>
    </source>
</evidence>
<evidence type="ECO:0000259" key="8">
    <source>
        <dbReference type="Pfam" id="PF06429"/>
    </source>
</evidence>
<protein>
    <recommendedName>
        <fullName evidence="3 6">Flagellar basal-body rod protein FlgC</fullName>
    </recommendedName>
</protein>
<keyword evidence="10" id="KW-1185">Reference proteome</keyword>
<dbReference type="InterPro" id="IPR001444">
    <property type="entry name" value="Flag_bb_rod_N"/>
</dbReference>
<dbReference type="STRING" id="633807.BW732_10345"/>
<gene>
    <name evidence="9" type="ORF">BW732_10345</name>
</gene>
<dbReference type="InterPro" id="IPR019776">
    <property type="entry name" value="Flagellar_basal_body_rod_CS"/>
</dbReference>
<feature type="domain" description="Flagellar basal-body/hook protein C-terminal" evidence="8">
    <location>
        <begin position="100"/>
        <end position="143"/>
    </location>
</feature>
<dbReference type="PANTHER" id="PTHR30435:SF2">
    <property type="entry name" value="FLAGELLAR BASAL-BODY ROD PROTEIN FLGC"/>
    <property type="match status" value="1"/>
</dbReference>
<dbReference type="InterPro" id="IPR010930">
    <property type="entry name" value="Flg_bb/hook_C_dom"/>
</dbReference>
<comment type="subcellular location">
    <subcellularLocation>
        <location evidence="1 6">Bacterial flagellum basal body</location>
    </subcellularLocation>
</comment>
<dbReference type="OrthoDB" id="9794148at2"/>
<feature type="domain" description="Flagellar basal body rod protein N-terminal" evidence="7">
    <location>
        <begin position="8"/>
        <end position="35"/>
    </location>
</feature>
<accession>A0A1Q2D8B8</accession>
<dbReference type="PANTHER" id="PTHR30435">
    <property type="entry name" value="FLAGELLAR PROTEIN"/>
    <property type="match status" value="1"/>
</dbReference>
<dbReference type="Proteomes" id="UP000188246">
    <property type="component" value="Chromosome"/>
</dbReference>
<evidence type="ECO:0000256" key="5">
    <source>
        <dbReference type="ARBA" id="ARBA00025933"/>
    </source>
</evidence>
<organism evidence="9 10">
    <name type="scientific">Vagococcus penaei</name>
    <dbReference type="NCBI Taxonomy" id="633807"/>
    <lineage>
        <taxon>Bacteria</taxon>
        <taxon>Bacillati</taxon>
        <taxon>Bacillota</taxon>
        <taxon>Bacilli</taxon>
        <taxon>Lactobacillales</taxon>
        <taxon>Enterococcaceae</taxon>
        <taxon>Vagococcus</taxon>
    </lineage>
</organism>
<dbReference type="GO" id="GO:0030694">
    <property type="term" value="C:bacterial-type flagellum basal body, rod"/>
    <property type="evidence" value="ECO:0007669"/>
    <property type="project" value="UniProtKB-UniRule"/>
</dbReference>
<dbReference type="PROSITE" id="PS00588">
    <property type="entry name" value="FLAGELLA_BB_ROD"/>
    <property type="match status" value="1"/>
</dbReference>
<name>A0A1Q2D8B8_9ENTE</name>
<evidence type="ECO:0000256" key="6">
    <source>
        <dbReference type="RuleBase" id="RU362062"/>
    </source>
</evidence>
<dbReference type="KEGG" id="vpi:BW732_10345"/>
<keyword evidence="9" id="KW-0282">Flagellum</keyword>